<dbReference type="GO" id="GO:0004400">
    <property type="term" value="F:histidinol-phosphate transaminase activity"/>
    <property type="evidence" value="ECO:0007669"/>
    <property type="project" value="UniProtKB-EC"/>
</dbReference>
<evidence type="ECO:0000256" key="1">
    <source>
        <dbReference type="ARBA" id="ARBA00001933"/>
    </source>
</evidence>
<evidence type="ECO:0000259" key="12">
    <source>
        <dbReference type="Pfam" id="PF00155"/>
    </source>
</evidence>
<comment type="similarity">
    <text evidence="3 11">Belongs to the class-II pyridoxal-phosphate-dependent aminotransferase family. Histidinol-phosphate aminotransferase subfamily.</text>
</comment>
<keyword evidence="5 11" id="KW-0032">Aminotransferase</keyword>
<dbReference type="RefSeq" id="WP_192281990.1">
    <property type="nucleotide sequence ID" value="NZ_JBHSTT010000047.1"/>
</dbReference>
<protein>
    <recommendedName>
        <fullName evidence="11">Histidinol-phosphate aminotransferase</fullName>
        <ecNumber evidence="11">2.6.1.9</ecNumber>
    </recommendedName>
    <alternativeName>
        <fullName evidence="11">Imidazole acetol-phosphate transaminase</fullName>
    </alternativeName>
</protein>
<dbReference type="Gene3D" id="3.90.1150.10">
    <property type="entry name" value="Aspartate Aminotransferase, domain 1"/>
    <property type="match status" value="1"/>
</dbReference>
<dbReference type="Gene3D" id="3.40.640.10">
    <property type="entry name" value="Type I PLP-dependent aspartate aminotransferase-like (Major domain)"/>
    <property type="match status" value="1"/>
</dbReference>
<reference evidence="14" key="1">
    <citation type="journal article" date="2019" name="Int. J. Syst. Evol. Microbiol.">
        <title>The Global Catalogue of Microorganisms (GCM) 10K type strain sequencing project: providing services to taxonomists for standard genome sequencing and annotation.</title>
        <authorList>
            <consortium name="The Broad Institute Genomics Platform"/>
            <consortium name="The Broad Institute Genome Sequencing Center for Infectious Disease"/>
            <person name="Wu L."/>
            <person name="Ma J."/>
        </authorList>
    </citation>
    <scope>NUCLEOTIDE SEQUENCE [LARGE SCALE GENOMIC DNA]</scope>
    <source>
        <strain evidence="14">CCUG 36916</strain>
    </source>
</reference>
<dbReference type="NCBIfam" id="TIGR01141">
    <property type="entry name" value="hisC"/>
    <property type="match status" value="1"/>
</dbReference>
<evidence type="ECO:0000256" key="5">
    <source>
        <dbReference type="ARBA" id="ARBA00022576"/>
    </source>
</evidence>
<dbReference type="InterPro" id="IPR015422">
    <property type="entry name" value="PyrdxlP-dep_Trfase_small"/>
</dbReference>
<comment type="subunit">
    <text evidence="4 11">Homodimer.</text>
</comment>
<evidence type="ECO:0000256" key="8">
    <source>
        <dbReference type="ARBA" id="ARBA00022898"/>
    </source>
</evidence>
<keyword evidence="8 11" id="KW-0663">Pyridoxal phosphate</keyword>
<dbReference type="InterPro" id="IPR015421">
    <property type="entry name" value="PyrdxlP-dep_Trfase_major"/>
</dbReference>
<keyword evidence="14" id="KW-1185">Reference proteome</keyword>
<dbReference type="InterPro" id="IPR004839">
    <property type="entry name" value="Aminotransferase_I/II_large"/>
</dbReference>
<comment type="cofactor">
    <cofactor evidence="1 11">
        <name>pyridoxal 5'-phosphate</name>
        <dbReference type="ChEBI" id="CHEBI:597326"/>
    </cofactor>
</comment>
<dbReference type="HAMAP" id="MF_01023">
    <property type="entry name" value="HisC_aminotrans_2"/>
    <property type="match status" value="1"/>
</dbReference>
<dbReference type="CDD" id="cd00609">
    <property type="entry name" value="AAT_like"/>
    <property type="match status" value="1"/>
</dbReference>
<evidence type="ECO:0000256" key="10">
    <source>
        <dbReference type="ARBA" id="ARBA00047481"/>
    </source>
</evidence>
<evidence type="ECO:0000256" key="2">
    <source>
        <dbReference type="ARBA" id="ARBA00005011"/>
    </source>
</evidence>
<feature type="modified residue" description="N6-(pyridoxal phosphate)lysine" evidence="11">
    <location>
        <position position="215"/>
    </location>
</feature>
<evidence type="ECO:0000313" key="13">
    <source>
        <dbReference type="EMBL" id="MFC6390555.1"/>
    </source>
</evidence>
<sequence>MTYERTHIERMRGYQPGAQPDQLAIKLNTNENPLPPSPRVLNCLAGIAGKTLQRYPDPLANEFRASVARHHGLGAEQVIATNGGDELLRLALTTFVEPGRPIGVAVPSYGLYSVLAAIHQSPISGVALTDAWRLPADATDRWNSEGAQLAILTNPHAPSGTLEPIDAIERVAAKFRGVILIDEAYVDFISSELMHDATKLIKEYSNILILRSFSKGYSLAGLRLGYGIGDIRLISPMIQKTKDSYNVDAIAQKLGAAALDDAEYARKSWQYVREQRMLLTSSLSKLGFDVIPSEANFLLTLVPRNAGWHDARDLHAKLEKRQIYVRWFDEDRLRNRLRISIGTSAENQTLVSALEQLRGSDQLLQSS</sequence>
<dbReference type="PANTHER" id="PTHR42885">
    <property type="entry name" value="HISTIDINOL-PHOSPHATE AMINOTRANSFERASE-RELATED"/>
    <property type="match status" value="1"/>
</dbReference>
<dbReference type="Proteomes" id="UP001596237">
    <property type="component" value="Unassembled WGS sequence"/>
</dbReference>
<evidence type="ECO:0000256" key="11">
    <source>
        <dbReference type="HAMAP-Rule" id="MF_01023"/>
    </source>
</evidence>
<dbReference type="SUPFAM" id="SSF53383">
    <property type="entry name" value="PLP-dependent transferases"/>
    <property type="match status" value="1"/>
</dbReference>
<dbReference type="Pfam" id="PF00155">
    <property type="entry name" value="Aminotran_1_2"/>
    <property type="match status" value="1"/>
</dbReference>
<gene>
    <name evidence="11 13" type="primary">hisC</name>
    <name evidence="13" type="ORF">ACFQDP_14600</name>
</gene>
<dbReference type="EC" id="2.6.1.9" evidence="11"/>
<evidence type="ECO:0000313" key="14">
    <source>
        <dbReference type="Proteomes" id="UP001596237"/>
    </source>
</evidence>
<dbReference type="EMBL" id="JBHSTT010000047">
    <property type="protein sequence ID" value="MFC6390555.1"/>
    <property type="molecule type" value="Genomic_DNA"/>
</dbReference>
<evidence type="ECO:0000256" key="6">
    <source>
        <dbReference type="ARBA" id="ARBA00022605"/>
    </source>
</evidence>
<dbReference type="InterPro" id="IPR015424">
    <property type="entry name" value="PyrdxlP-dep_Trfase"/>
</dbReference>
<accession>A0ABW1WQW8</accession>
<dbReference type="InterPro" id="IPR005861">
    <property type="entry name" value="HisP_aminotrans"/>
</dbReference>
<keyword evidence="9 11" id="KW-0368">Histidine biosynthesis</keyword>
<comment type="caution">
    <text evidence="13">The sequence shown here is derived from an EMBL/GenBank/DDBJ whole genome shotgun (WGS) entry which is preliminary data.</text>
</comment>
<dbReference type="InterPro" id="IPR004838">
    <property type="entry name" value="NHTrfase_class1_PyrdxlP-BS"/>
</dbReference>
<evidence type="ECO:0000256" key="4">
    <source>
        <dbReference type="ARBA" id="ARBA00011738"/>
    </source>
</evidence>
<organism evidence="13 14">
    <name type="scientific">Methylorubrum zatmanii</name>
    <dbReference type="NCBI Taxonomy" id="29429"/>
    <lineage>
        <taxon>Bacteria</taxon>
        <taxon>Pseudomonadati</taxon>
        <taxon>Pseudomonadota</taxon>
        <taxon>Alphaproteobacteria</taxon>
        <taxon>Hyphomicrobiales</taxon>
        <taxon>Methylobacteriaceae</taxon>
        <taxon>Methylorubrum</taxon>
    </lineage>
</organism>
<keyword evidence="6 11" id="KW-0028">Amino-acid biosynthesis</keyword>
<evidence type="ECO:0000256" key="7">
    <source>
        <dbReference type="ARBA" id="ARBA00022679"/>
    </source>
</evidence>
<evidence type="ECO:0000256" key="9">
    <source>
        <dbReference type="ARBA" id="ARBA00023102"/>
    </source>
</evidence>
<feature type="domain" description="Aminotransferase class I/classII large" evidence="12">
    <location>
        <begin position="25"/>
        <end position="354"/>
    </location>
</feature>
<proteinExistence type="inferred from homology"/>
<evidence type="ECO:0000256" key="3">
    <source>
        <dbReference type="ARBA" id="ARBA00007970"/>
    </source>
</evidence>
<dbReference type="PROSITE" id="PS00105">
    <property type="entry name" value="AA_TRANSFER_CLASS_1"/>
    <property type="match status" value="1"/>
</dbReference>
<comment type="catalytic activity">
    <reaction evidence="10 11">
        <text>L-histidinol phosphate + 2-oxoglutarate = 3-(imidazol-4-yl)-2-oxopropyl phosphate + L-glutamate</text>
        <dbReference type="Rhea" id="RHEA:23744"/>
        <dbReference type="ChEBI" id="CHEBI:16810"/>
        <dbReference type="ChEBI" id="CHEBI:29985"/>
        <dbReference type="ChEBI" id="CHEBI:57766"/>
        <dbReference type="ChEBI" id="CHEBI:57980"/>
        <dbReference type="EC" id="2.6.1.9"/>
    </reaction>
</comment>
<name>A0ABW1WQW8_9HYPH</name>
<dbReference type="PANTHER" id="PTHR42885:SF2">
    <property type="entry name" value="HISTIDINOL-PHOSPHATE AMINOTRANSFERASE"/>
    <property type="match status" value="1"/>
</dbReference>
<comment type="pathway">
    <text evidence="2 11">Amino-acid biosynthesis; L-histidine biosynthesis; L-histidine from 5-phospho-alpha-D-ribose 1-diphosphate: step 7/9.</text>
</comment>
<keyword evidence="7 11" id="KW-0808">Transferase</keyword>